<reference evidence="3" key="1">
    <citation type="submission" date="2022-09" db="EMBL/GenBank/DDBJ databases">
        <title>Rhodovastum sp. nov. RN2-1 isolated from soil in Seongnam, South Korea.</title>
        <authorList>
            <person name="Le N.T."/>
        </authorList>
    </citation>
    <scope>NUCLEOTIDE SEQUENCE</scope>
    <source>
        <strain evidence="3">RN2-1</strain>
    </source>
</reference>
<keyword evidence="4" id="KW-1185">Reference proteome</keyword>
<gene>
    <name evidence="3" type="ORF">OL599_20700</name>
</gene>
<dbReference type="Proteomes" id="UP001165679">
    <property type="component" value="Unassembled WGS sequence"/>
</dbReference>
<evidence type="ECO:0000259" key="2">
    <source>
        <dbReference type="PROSITE" id="PS51168"/>
    </source>
</evidence>
<dbReference type="EMBL" id="JAPDNT010000027">
    <property type="protein sequence ID" value="MCW3476991.1"/>
    <property type="molecule type" value="Genomic_DNA"/>
</dbReference>
<dbReference type="GO" id="GO:0004106">
    <property type="term" value="F:chorismate mutase activity"/>
    <property type="evidence" value="ECO:0007669"/>
    <property type="project" value="UniProtKB-EC"/>
</dbReference>
<dbReference type="InterPro" id="IPR036979">
    <property type="entry name" value="CM_dom_sf"/>
</dbReference>
<accession>A0AA41YN79</accession>
<dbReference type="InterPro" id="IPR002701">
    <property type="entry name" value="CM_II_prokaryot"/>
</dbReference>
<comment type="caution">
    <text evidence="3">The sequence shown here is derived from an EMBL/GenBank/DDBJ whole genome shotgun (WGS) entry which is preliminary data.</text>
</comment>
<evidence type="ECO:0000313" key="4">
    <source>
        <dbReference type="Proteomes" id="UP001165679"/>
    </source>
</evidence>
<dbReference type="Pfam" id="PF01817">
    <property type="entry name" value="CM_2"/>
    <property type="match status" value="1"/>
</dbReference>
<dbReference type="AlphaFoldDB" id="A0AA41YN79"/>
<dbReference type="RefSeq" id="WP_264715849.1">
    <property type="nucleotide sequence ID" value="NZ_JAPDNT010000027.1"/>
</dbReference>
<feature type="domain" description="Chorismate mutase" evidence="2">
    <location>
        <begin position="18"/>
        <end position="107"/>
    </location>
</feature>
<dbReference type="PROSITE" id="PS51168">
    <property type="entry name" value="CHORISMATE_MUT_2"/>
    <property type="match status" value="1"/>
</dbReference>
<name>A0AA41YN79_9PROT</name>
<dbReference type="EC" id="5.4.99.5" evidence="1"/>
<proteinExistence type="predicted"/>
<reference evidence="3" key="2">
    <citation type="submission" date="2022-10" db="EMBL/GenBank/DDBJ databases">
        <authorList>
            <person name="Trinh H.N."/>
        </authorList>
    </citation>
    <scope>NUCLEOTIDE SEQUENCE</scope>
    <source>
        <strain evidence="3">RN2-1</strain>
    </source>
</reference>
<dbReference type="SMART" id="SM00830">
    <property type="entry name" value="CM_2"/>
    <property type="match status" value="1"/>
</dbReference>
<dbReference type="Gene3D" id="1.20.59.10">
    <property type="entry name" value="Chorismate mutase"/>
    <property type="match status" value="1"/>
</dbReference>
<sequence length="300" mass="31945">MSSTHSAAETDQTPQAPNDATAQLAALRLELDRLDDAIHDLLMQRADVVVRVAALGAKGRVAFRPGREAEIIRRLLRRHAGPLPRRLLSRLWRELFAATTSMQGPYVITVCETGAGNEFVQCAREHFGALTPLRVHHSPAQAIAEVSAGSATAAVLPMPADEEVPATAWWIALLHRDEPRIHVVARLPFWAPRSEGAPQVQALVVAAVAPDPSAQDRSLVGLELPLDMSRARLSAGLAAAGFTQSAAILRRDAGAQMAHALVEVDGYVADGDGRLAAIPDVLRPPVVLGAYAVPLDGDNA</sequence>
<evidence type="ECO:0000313" key="3">
    <source>
        <dbReference type="EMBL" id="MCW3476991.1"/>
    </source>
</evidence>
<dbReference type="GO" id="GO:0046417">
    <property type="term" value="P:chorismate metabolic process"/>
    <property type="evidence" value="ECO:0007669"/>
    <property type="project" value="InterPro"/>
</dbReference>
<dbReference type="SUPFAM" id="SSF48600">
    <property type="entry name" value="Chorismate mutase II"/>
    <property type="match status" value="1"/>
</dbReference>
<keyword evidence="3" id="KW-0413">Isomerase</keyword>
<protein>
    <recommendedName>
        <fullName evidence="1">chorismate mutase</fullName>
        <ecNumber evidence="1">5.4.99.5</ecNumber>
    </recommendedName>
</protein>
<evidence type="ECO:0000256" key="1">
    <source>
        <dbReference type="ARBA" id="ARBA00012404"/>
    </source>
</evidence>
<organism evidence="3 4">
    <name type="scientific">Limobrevibacterium gyesilva</name>
    <dbReference type="NCBI Taxonomy" id="2991712"/>
    <lineage>
        <taxon>Bacteria</taxon>
        <taxon>Pseudomonadati</taxon>
        <taxon>Pseudomonadota</taxon>
        <taxon>Alphaproteobacteria</taxon>
        <taxon>Acetobacterales</taxon>
        <taxon>Acetobacteraceae</taxon>
        <taxon>Limobrevibacterium</taxon>
    </lineage>
</organism>
<dbReference type="InterPro" id="IPR036263">
    <property type="entry name" value="Chorismate_II_sf"/>
</dbReference>